<evidence type="ECO:0000256" key="1">
    <source>
        <dbReference type="SAM" id="SignalP"/>
    </source>
</evidence>
<dbReference type="EMBL" id="JACJQL010000023">
    <property type="protein sequence ID" value="MBD2252806.1"/>
    <property type="molecule type" value="Genomic_DNA"/>
</dbReference>
<accession>A0ABR8BJB4</accession>
<feature type="chain" id="PRO_5046108236" evidence="1">
    <location>
        <begin position="22"/>
        <end position="62"/>
    </location>
</feature>
<proteinExistence type="predicted"/>
<protein>
    <submittedName>
        <fullName evidence="2">Uncharacterized protein</fullName>
    </submittedName>
</protein>
<keyword evidence="1" id="KW-0732">Signal</keyword>
<dbReference type="RefSeq" id="WP_190568379.1">
    <property type="nucleotide sequence ID" value="NZ_JACJQL010000023.1"/>
</dbReference>
<sequence length="62" mass="6549">MKNAFLKVSLTILAIVPLGLAAKDTAYIALASTITPTSIAAICQLADKSKSLQYSKQEGDHN</sequence>
<evidence type="ECO:0000313" key="2">
    <source>
        <dbReference type="EMBL" id="MBD2252806.1"/>
    </source>
</evidence>
<reference evidence="2 3" key="1">
    <citation type="journal article" date="2020" name="ISME J.">
        <title>Comparative genomics reveals insights into cyanobacterial evolution and habitat adaptation.</title>
        <authorList>
            <person name="Chen M.Y."/>
            <person name="Teng W.K."/>
            <person name="Zhao L."/>
            <person name="Hu C.X."/>
            <person name="Zhou Y.K."/>
            <person name="Han B.P."/>
            <person name="Song L.R."/>
            <person name="Shu W.S."/>
        </authorList>
    </citation>
    <scope>NUCLEOTIDE SEQUENCE [LARGE SCALE GENOMIC DNA]</scope>
    <source>
        <strain evidence="2 3">FACHB-3921</strain>
    </source>
</reference>
<name>A0ABR8BJB4_9NOSO</name>
<evidence type="ECO:0000313" key="3">
    <source>
        <dbReference type="Proteomes" id="UP000621307"/>
    </source>
</evidence>
<organism evidence="2 3">
    <name type="scientific">Nostoc parmelioides FACHB-3921</name>
    <dbReference type="NCBI Taxonomy" id="2692909"/>
    <lineage>
        <taxon>Bacteria</taxon>
        <taxon>Bacillati</taxon>
        <taxon>Cyanobacteriota</taxon>
        <taxon>Cyanophyceae</taxon>
        <taxon>Nostocales</taxon>
        <taxon>Nostocaceae</taxon>
        <taxon>Nostoc</taxon>
    </lineage>
</organism>
<gene>
    <name evidence="2" type="ORF">H6G14_16085</name>
</gene>
<keyword evidence="3" id="KW-1185">Reference proteome</keyword>
<comment type="caution">
    <text evidence="2">The sequence shown here is derived from an EMBL/GenBank/DDBJ whole genome shotgun (WGS) entry which is preliminary data.</text>
</comment>
<dbReference type="Proteomes" id="UP000621307">
    <property type="component" value="Unassembled WGS sequence"/>
</dbReference>
<feature type="signal peptide" evidence="1">
    <location>
        <begin position="1"/>
        <end position="21"/>
    </location>
</feature>